<dbReference type="AlphaFoldDB" id="A0A1N6GUT3"/>
<dbReference type="Pfam" id="PF02566">
    <property type="entry name" value="OsmC"/>
    <property type="match status" value="1"/>
</dbReference>
<dbReference type="Proteomes" id="UP000198461">
    <property type="component" value="Unassembled WGS sequence"/>
</dbReference>
<accession>A0A1N6GUT3</accession>
<keyword evidence="2" id="KW-1185">Reference proteome</keyword>
<dbReference type="SUPFAM" id="SSF82784">
    <property type="entry name" value="OsmC-like"/>
    <property type="match status" value="1"/>
</dbReference>
<reference evidence="1 2" key="1">
    <citation type="submission" date="2016-11" db="EMBL/GenBank/DDBJ databases">
        <authorList>
            <person name="Jaros S."/>
            <person name="Januszkiewicz K."/>
            <person name="Wedrychowicz H."/>
        </authorList>
    </citation>
    <scope>NUCLEOTIDE SEQUENCE [LARGE SCALE GENOMIC DNA]</scope>
    <source>
        <strain evidence="1 2">DSM 17737</strain>
    </source>
</reference>
<evidence type="ECO:0000313" key="2">
    <source>
        <dbReference type="Proteomes" id="UP000198461"/>
    </source>
</evidence>
<dbReference type="PANTHER" id="PTHR34352:SF1">
    <property type="entry name" value="PROTEIN YHFA"/>
    <property type="match status" value="1"/>
</dbReference>
<dbReference type="PANTHER" id="PTHR34352">
    <property type="entry name" value="PROTEIN YHFA"/>
    <property type="match status" value="1"/>
</dbReference>
<sequence>MEKITTVKWLDNLTMVAETASGHALVMDGPPDIGGRNLGPRPMEMVLVGLGGCTSVDVIMILQKAREQVRDCRVEVYAERADTVPKVYTKIHVHYVVSGHNLDPKKVERAVKLSAEKYCSVSKMLEQAAEVTHDFEIVDETAPSD</sequence>
<proteinExistence type="predicted"/>
<dbReference type="InterPro" id="IPR036102">
    <property type="entry name" value="OsmC/Ohrsf"/>
</dbReference>
<dbReference type="Gene3D" id="2.20.25.10">
    <property type="match status" value="1"/>
</dbReference>
<dbReference type="EMBL" id="FSRE01000003">
    <property type="protein sequence ID" value="SIO11289.1"/>
    <property type="molecule type" value="Genomic_DNA"/>
</dbReference>
<dbReference type="InterPro" id="IPR015946">
    <property type="entry name" value="KH_dom-like_a/b"/>
</dbReference>
<dbReference type="OrthoDB" id="9804010at2"/>
<organism evidence="1 2">
    <name type="scientific">Sulfurivirga caldicuralii</name>
    <dbReference type="NCBI Taxonomy" id="364032"/>
    <lineage>
        <taxon>Bacteria</taxon>
        <taxon>Pseudomonadati</taxon>
        <taxon>Pseudomonadota</taxon>
        <taxon>Gammaproteobacteria</taxon>
        <taxon>Thiotrichales</taxon>
        <taxon>Piscirickettsiaceae</taxon>
        <taxon>Sulfurivirga</taxon>
    </lineage>
</organism>
<dbReference type="NCBIfam" id="NF008009">
    <property type="entry name" value="PRK10738.1"/>
    <property type="match status" value="1"/>
</dbReference>
<gene>
    <name evidence="1" type="ORF">SAMN05443662_1507</name>
</gene>
<dbReference type="Gene3D" id="3.30.300.20">
    <property type="match status" value="1"/>
</dbReference>
<name>A0A1N6GUT3_9GAMM</name>
<protein>
    <submittedName>
        <fullName evidence="1">Putative redox protein</fullName>
    </submittedName>
</protein>
<dbReference type="RefSeq" id="WP_074201755.1">
    <property type="nucleotide sequence ID" value="NZ_FSRE01000003.1"/>
</dbReference>
<evidence type="ECO:0000313" key="1">
    <source>
        <dbReference type="EMBL" id="SIO11289.1"/>
    </source>
</evidence>
<dbReference type="STRING" id="364032.SAMN05443662_1507"/>
<dbReference type="InterPro" id="IPR003718">
    <property type="entry name" value="OsmC/Ohr_fam"/>
</dbReference>